<dbReference type="RefSeq" id="WP_210095080.1">
    <property type="nucleotide sequence ID" value="NZ_BOSA01000021.1"/>
</dbReference>
<keyword evidence="7" id="KW-1185">Reference proteome</keyword>
<dbReference type="PRINTS" id="PR00368">
    <property type="entry name" value="FADPNR"/>
</dbReference>
<comment type="subunit">
    <text evidence="2">Homodimer.</text>
</comment>
<protein>
    <submittedName>
        <fullName evidence="6">Thioredoxin reductase</fullName>
    </submittedName>
</protein>
<feature type="domain" description="FAD/NAD(P)-binding" evidence="5">
    <location>
        <begin position="7"/>
        <end position="290"/>
    </location>
</feature>
<name>A0ABS4FDW4_9BACL</name>
<dbReference type="GeneID" id="95405478"/>
<organism evidence="6 7">
    <name type="scientific">Paenibacillus lactis</name>
    <dbReference type="NCBI Taxonomy" id="228574"/>
    <lineage>
        <taxon>Bacteria</taxon>
        <taxon>Bacillati</taxon>
        <taxon>Bacillota</taxon>
        <taxon>Bacilli</taxon>
        <taxon>Bacillales</taxon>
        <taxon>Paenibacillaceae</taxon>
        <taxon>Paenibacillus</taxon>
    </lineage>
</organism>
<dbReference type="PRINTS" id="PR00469">
    <property type="entry name" value="PNDRDTASEII"/>
</dbReference>
<sequence length="312" mass="33775">MNSTDVKDCIIVGGGIAGLQAAIQLGRYSVYSVAVIDRGTGRSVICRSYHNILGWPKGVSGRKLRELGRAQAESYGVNFIEDDIRQANRLGDYFELTGKDGTVYRAKTLLLATGLSDRFPDVPGLLETLGSTVYVCPDCDGYEIQDRKTVVLGTGEPGANMALLLSERTGDMTYVNHEGKPASAELMERLSKRGISYIEERVTEVKCKADGVISSIELANGQSIPAERGFIAFGGNRIHSDLARQLGAELEHNQHVKTDPRSKMTNVNHLWAAGDIGVHSELSTVAMGEGATAAIWINKELRKIADPSGNEH</sequence>
<evidence type="ECO:0000256" key="4">
    <source>
        <dbReference type="ARBA" id="ARBA00023002"/>
    </source>
</evidence>
<evidence type="ECO:0000256" key="1">
    <source>
        <dbReference type="ARBA" id="ARBA00001974"/>
    </source>
</evidence>
<dbReference type="Gene3D" id="3.50.50.60">
    <property type="entry name" value="FAD/NAD(P)-binding domain"/>
    <property type="match status" value="2"/>
</dbReference>
<comment type="cofactor">
    <cofactor evidence="1">
        <name>FAD</name>
        <dbReference type="ChEBI" id="CHEBI:57692"/>
    </cofactor>
</comment>
<reference evidence="6 7" key="1">
    <citation type="submission" date="2021-03" db="EMBL/GenBank/DDBJ databases">
        <title>Genomic Encyclopedia of Type Strains, Phase IV (KMG-IV): sequencing the most valuable type-strain genomes for metagenomic binning, comparative biology and taxonomic classification.</title>
        <authorList>
            <person name="Goeker M."/>
        </authorList>
    </citation>
    <scope>NUCLEOTIDE SEQUENCE [LARGE SCALE GENOMIC DNA]</scope>
    <source>
        <strain evidence="6 7">DSM 15596</strain>
    </source>
</reference>
<dbReference type="Proteomes" id="UP000706926">
    <property type="component" value="Unassembled WGS sequence"/>
</dbReference>
<dbReference type="InterPro" id="IPR023753">
    <property type="entry name" value="FAD/NAD-binding_dom"/>
</dbReference>
<proteinExistence type="predicted"/>
<accession>A0ABS4FDW4</accession>
<keyword evidence="3" id="KW-0285">Flavoprotein</keyword>
<dbReference type="InterPro" id="IPR050097">
    <property type="entry name" value="Ferredoxin-NADP_redctase_2"/>
</dbReference>
<evidence type="ECO:0000313" key="7">
    <source>
        <dbReference type="Proteomes" id="UP000706926"/>
    </source>
</evidence>
<keyword evidence="4" id="KW-0560">Oxidoreductase</keyword>
<evidence type="ECO:0000256" key="3">
    <source>
        <dbReference type="ARBA" id="ARBA00022630"/>
    </source>
</evidence>
<dbReference type="EMBL" id="JAGGKI010000009">
    <property type="protein sequence ID" value="MBP1894434.1"/>
    <property type="molecule type" value="Genomic_DNA"/>
</dbReference>
<evidence type="ECO:0000256" key="2">
    <source>
        <dbReference type="ARBA" id="ARBA00011738"/>
    </source>
</evidence>
<dbReference type="PANTHER" id="PTHR48105">
    <property type="entry name" value="THIOREDOXIN REDUCTASE 1-RELATED-RELATED"/>
    <property type="match status" value="1"/>
</dbReference>
<dbReference type="Pfam" id="PF07992">
    <property type="entry name" value="Pyr_redox_2"/>
    <property type="match status" value="1"/>
</dbReference>
<evidence type="ECO:0000259" key="5">
    <source>
        <dbReference type="Pfam" id="PF07992"/>
    </source>
</evidence>
<dbReference type="SUPFAM" id="SSF51905">
    <property type="entry name" value="FAD/NAD(P)-binding domain"/>
    <property type="match status" value="1"/>
</dbReference>
<evidence type="ECO:0000313" key="6">
    <source>
        <dbReference type="EMBL" id="MBP1894434.1"/>
    </source>
</evidence>
<gene>
    <name evidence="6" type="ORF">J2Z18_003539</name>
</gene>
<comment type="caution">
    <text evidence="6">The sequence shown here is derived from an EMBL/GenBank/DDBJ whole genome shotgun (WGS) entry which is preliminary data.</text>
</comment>
<dbReference type="InterPro" id="IPR036188">
    <property type="entry name" value="FAD/NAD-bd_sf"/>
</dbReference>